<dbReference type="PANTHER" id="PTHR31391:SF135">
    <property type="entry name" value="B3 DOMAIN-CONTAINING PROTEIN OS01G0234100-LIKE ISOFORM X1"/>
    <property type="match status" value="1"/>
</dbReference>
<evidence type="ECO:0000256" key="1">
    <source>
        <dbReference type="ARBA" id="ARBA00004123"/>
    </source>
</evidence>
<comment type="subcellular location">
    <subcellularLocation>
        <location evidence="1">Nucleus</location>
    </subcellularLocation>
</comment>
<evidence type="ECO:0000256" key="6">
    <source>
        <dbReference type="SAM" id="Coils"/>
    </source>
</evidence>
<dbReference type="SUPFAM" id="SSF101936">
    <property type="entry name" value="DNA-binding pseudobarrel domain"/>
    <property type="match status" value="1"/>
</dbReference>
<evidence type="ECO:0000313" key="9">
    <source>
        <dbReference type="EMBL" id="KCW59024.1"/>
    </source>
</evidence>
<dbReference type="InterPro" id="IPR015300">
    <property type="entry name" value="DNA-bd_pseudobarrel_sf"/>
</dbReference>
<accession>A0A059AZ52</accession>
<dbReference type="AlphaFoldDB" id="A0A059AZ52"/>
<evidence type="ECO:0000256" key="2">
    <source>
        <dbReference type="ARBA" id="ARBA00023015"/>
    </source>
</evidence>
<dbReference type="Pfam" id="PF02362">
    <property type="entry name" value="B3"/>
    <property type="match status" value="1"/>
</dbReference>
<dbReference type="eggNOG" id="ENOG502QWFE">
    <property type="taxonomic scope" value="Eukaryota"/>
</dbReference>
<dbReference type="Gene3D" id="2.40.330.10">
    <property type="entry name" value="DNA-binding pseudobarrel domain"/>
    <property type="match status" value="1"/>
</dbReference>
<dbReference type="InterPro" id="IPR003340">
    <property type="entry name" value="B3_DNA-bd"/>
</dbReference>
<dbReference type="GO" id="GO:0005634">
    <property type="term" value="C:nucleus"/>
    <property type="evidence" value="ECO:0007669"/>
    <property type="project" value="UniProtKB-SubCell"/>
</dbReference>
<feature type="region of interest" description="Disordered" evidence="7">
    <location>
        <begin position="241"/>
        <end position="298"/>
    </location>
</feature>
<dbReference type="STRING" id="71139.A0A059AZ52"/>
<feature type="region of interest" description="Disordered" evidence="7">
    <location>
        <begin position="1"/>
        <end position="27"/>
    </location>
</feature>
<sequence>MAAGQVKTEMQDEGPQATATAPAPEELRNLKLPAEGGVTLALLSPTSASRAKADAGSSSMVRVRRRKGTILKIKMKDSGSQVVSDRSRKSLSFKKSKTALDGTLDPGEVKSGAMVRAEEVQSNLEPTYPSFIKALVRSHVGSCFWMGLPGVFCRAHLPNKDTTIVLEDEYGKQYEMKYIAHKTGLSAGWRQFSVGHNLLEGDVLVFQLVEPNKFKVYIIKAGNLAEVDGALGLLNLDAPSKKAEAEDGTNHEASARQPRRRRGSSLPLAIVQKRRKKSDQQKSTPNPECLVEQSENDSEGVNSEVLEGFKLSLPDVQFKDVDSFSNFHIVINGMVVNSELSEDILRKYYELCRSQNVFLHENLLKGMNYKLIVGIICETVHVADAVRACKITTTREEFETWDKTLKAFKILGMNVGFVRARLKQLVGLAFESEMAMETQKYVESKRNRDCADEEISNLEARLLELKEDNRRVSAEIECLKPKVESYELKFQEEVTAPW</sequence>
<dbReference type="Gramene" id="KCW59024">
    <property type="protein sequence ID" value="KCW59024"/>
    <property type="gene ID" value="EUGRSUZ_H01651"/>
</dbReference>
<dbReference type="InParanoid" id="A0A059AZ52"/>
<feature type="domain" description="TF-B3" evidence="8">
    <location>
        <begin position="131"/>
        <end position="222"/>
    </location>
</feature>
<dbReference type="SMART" id="SM01019">
    <property type="entry name" value="B3"/>
    <property type="match status" value="1"/>
</dbReference>
<name>A0A059AZ52_EUCGR</name>
<protein>
    <recommendedName>
        <fullName evidence="8">TF-B3 domain-containing protein</fullName>
    </recommendedName>
</protein>
<evidence type="ECO:0000256" key="3">
    <source>
        <dbReference type="ARBA" id="ARBA00023125"/>
    </source>
</evidence>
<dbReference type="EMBL" id="KK198760">
    <property type="protein sequence ID" value="KCW59024.1"/>
    <property type="molecule type" value="Genomic_DNA"/>
</dbReference>
<proteinExistence type="predicted"/>
<keyword evidence="5" id="KW-0539">Nucleus</keyword>
<keyword evidence="4" id="KW-0804">Transcription</keyword>
<organism evidence="9">
    <name type="scientific">Eucalyptus grandis</name>
    <name type="common">Flooded gum</name>
    <dbReference type="NCBI Taxonomy" id="71139"/>
    <lineage>
        <taxon>Eukaryota</taxon>
        <taxon>Viridiplantae</taxon>
        <taxon>Streptophyta</taxon>
        <taxon>Embryophyta</taxon>
        <taxon>Tracheophyta</taxon>
        <taxon>Spermatophyta</taxon>
        <taxon>Magnoliopsida</taxon>
        <taxon>eudicotyledons</taxon>
        <taxon>Gunneridae</taxon>
        <taxon>Pentapetalae</taxon>
        <taxon>rosids</taxon>
        <taxon>malvids</taxon>
        <taxon>Myrtales</taxon>
        <taxon>Myrtaceae</taxon>
        <taxon>Myrtoideae</taxon>
        <taxon>Eucalypteae</taxon>
        <taxon>Eucalyptus</taxon>
    </lineage>
</organism>
<dbReference type="GO" id="GO:0003677">
    <property type="term" value="F:DNA binding"/>
    <property type="evidence" value="ECO:0007669"/>
    <property type="project" value="UniProtKB-KW"/>
</dbReference>
<keyword evidence="2" id="KW-0805">Transcription regulation</keyword>
<feature type="coiled-coil region" evidence="6">
    <location>
        <begin position="441"/>
        <end position="475"/>
    </location>
</feature>
<gene>
    <name evidence="9" type="ORF">EUGRSUZ_H01651</name>
</gene>
<keyword evidence="3" id="KW-0238">DNA-binding</keyword>
<reference evidence="9" key="1">
    <citation type="submission" date="2013-07" db="EMBL/GenBank/DDBJ databases">
        <title>The genome of Eucalyptus grandis.</title>
        <authorList>
            <person name="Schmutz J."/>
            <person name="Hayes R."/>
            <person name="Myburg A."/>
            <person name="Tuskan G."/>
            <person name="Grattapaglia D."/>
            <person name="Rokhsar D.S."/>
        </authorList>
    </citation>
    <scope>NUCLEOTIDE SEQUENCE</scope>
    <source>
        <tissue evidence="9">Leaf extractions</tissue>
    </source>
</reference>
<dbReference type="InterPro" id="IPR044837">
    <property type="entry name" value="REM16-like"/>
</dbReference>
<evidence type="ECO:0000256" key="4">
    <source>
        <dbReference type="ARBA" id="ARBA00023163"/>
    </source>
</evidence>
<dbReference type="PANTHER" id="PTHR31391">
    <property type="entry name" value="B3 DOMAIN-CONTAINING PROTEIN OS11G0197600-RELATED"/>
    <property type="match status" value="1"/>
</dbReference>
<dbReference type="PROSITE" id="PS50863">
    <property type="entry name" value="B3"/>
    <property type="match status" value="1"/>
</dbReference>
<evidence type="ECO:0000256" key="5">
    <source>
        <dbReference type="ARBA" id="ARBA00023242"/>
    </source>
</evidence>
<evidence type="ECO:0000256" key="7">
    <source>
        <dbReference type="SAM" id="MobiDB-lite"/>
    </source>
</evidence>
<dbReference type="OMA" id="HIRYIAR"/>
<keyword evidence="6" id="KW-0175">Coiled coil</keyword>
<evidence type="ECO:0000259" key="8">
    <source>
        <dbReference type="PROSITE" id="PS50863"/>
    </source>
</evidence>
<feature type="compositionally biased region" description="Basic and acidic residues" evidence="7">
    <location>
        <begin position="241"/>
        <end position="254"/>
    </location>
</feature>
<dbReference type="CDD" id="cd10017">
    <property type="entry name" value="B3_DNA"/>
    <property type="match status" value="1"/>
</dbReference>